<dbReference type="PROSITE" id="PS51832">
    <property type="entry name" value="HD_GYP"/>
    <property type="match status" value="1"/>
</dbReference>
<gene>
    <name evidence="2" type="ORF">B0F88_11149</name>
</gene>
<dbReference type="Proteomes" id="UP000238071">
    <property type="component" value="Unassembled WGS sequence"/>
</dbReference>
<dbReference type="InterPro" id="IPR003607">
    <property type="entry name" value="HD/PDEase_dom"/>
</dbReference>
<organism evidence="2 3">
    <name type="scientific">Methylobacter tundripaludum</name>
    <dbReference type="NCBI Taxonomy" id="173365"/>
    <lineage>
        <taxon>Bacteria</taxon>
        <taxon>Pseudomonadati</taxon>
        <taxon>Pseudomonadota</taxon>
        <taxon>Gammaproteobacteria</taxon>
        <taxon>Methylococcales</taxon>
        <taxon>Methylococcaceae</taxon>
        <taxon>Methylobacter</taxon>
    </lineage>
</organism>
<dbReference type="RefSeq" id="WP_104424482.1">
    <property type="nucleotide sequence ID" value="NZ_PTIY01000011.1"/>
</dbReference>
<comment type="caution">
    <text evidence="2">The sequence shown here is derived from an EMBL/GenBank/DDBJ whole genome shotgun (WGS) entry which is preliminary data.</text>
</comment>
<name>A0A2S6GU42_9GAMM</name>
<keyword evidence="3" id="KW-1185">Reference proteome</keyword>
<evidence type="ECO:0000259" key="1">
    <source>
        <dbReference type="PROSITE" id="PS51832"/>
    </source>
</evidence>
<reference evidence="2 3" key="1">
    <citation type="submission" date="2018-02" db="EMBL/GenBank/DDBJ databases">
        <title>Subsurface microbial communities from deep shales in Ohio and West Virginia, USA.</title>
        <authorList>
            <person name="Wrighton K."/>
        </authorList>
    </citation>
    <scope>NUCLEOTIDE SEQUENCE [LARGE SCALE GENOMIC DNA]</scope>
    <source>
        <strain evidence="2 3">OWC-G53F</strain>
    </source>
</reference>
<dbReference type="PANTHER" id="PTHR43155:SF2">
    <property type="entry name" value="CYCLIC DI-GMP PHOSPHODIESTERASE PA4108"/>
    <property type="match status" value="1"/>
</dbReference>
<evidence type="ECO:0000313" key="2">
    <source>
        <dbReference type="EMBL" id="PPK68641.1"/>
    </source>
</evidence>
<proteinExistence type="predicted"/>
<dbReference type="InterPro" id="IPR037522">
    <property type="entry name" value="HD_GYP_dom"/>
</dbReference>
<protein>
    <submittedName>
        <fullName evidence="2">HD domain-containing protein</fullName>
    </submittedName>
</protein>
<evidence type="ECO:0000313" key="3">
    <source>
        <dbReference type="Proteomes" id="UP000238071"/>
    </source>
</evidence>
<dbReference type="Gene3D" id="1.10.3210.10">
    <property type="entry name" value="Hypothetical protein af1432"/>
    <property type="match status" value="1"/>
</dbReference>
<dbReference type="CDD" id="cd00077">
    <property type="entry name" value="HDc"/>
    <property type="match status" value="1"/>
</dbReference>
<dbReference type="SUPFAM" id="SSF109604">
    <property type="entry name" value="HD-domain/PDEase-like"/>
    <property type="match status" value="1"/>
</dbReference>
<dbReference type="EMBL" id="PTIY01000011">
    <property type="protein sequence ID" value="PPK68641.1"/>
    <property type="molecule type" value="Genomic_DNA"/>
</dbReference>
<dbReference type="Pfam" id="PF13487">
    <property type="entry name" value="HD_5"/>
    <property type="match status" value="1"/>
</dbReference>
<dbReference type="PANTHER" id="PTHR43155">
    <property type="entry name" value="CYCLIC DI-GMP PHOSPHODIESTERASE PA4108-RELATED"/>
    <property type="match status" value="1"/>
</dbReference>
<accession>A0A2S6GU42</accession>
<dbReference type="SMART" id="SM00471">
    <property type="entry name" value="HDc"/>
    <property type="match status" value="1"/>
</dbReference>
<dbReference type="GO" id="GO:0008081">
    <property type="term" value="F:phosphoric diester hydrolase activity"/>
    <property type="evidence" value="ECO:0007669"/>
    <property type="project" value="UniProtKB-ARBA"/>
</dbReference>
<dbReference type="AlphaFoldDB" id="A0A2S6GU42"/>
<feature type="domain" description="HD-GYP" evidence="1">
    <location>
        <begin position="6"/>
        <end position="201"/>
    </location>
</feature>
<sequence length="295" mass="32141">MLSKTKIDDFLQTLYTMAFLVEARDAYTGGHLWRVSQLTGRLALASGLSRKEAATAALGGFLHDLGKVGVPDAILNKTDKLTDTEYAIIKTHPEVGVRVLHGHPLTGLIHDAVLSHHERIDGRGYPNGITESAITQVAKMVGLADAFDAMTSSRPYRAGMPIVAALEQIEINLGRQFDKKLGERFIALGRAGELNAIVGHSDAGIPLHSCPICGPVVVVKREQKAGDAVYCRVCGNGFHLAEKHDHALQLEPSHKKGSPADLMMDIDYPLLNQLIENVAPYLSTGKSHWWNWRCA</sequence>
<dbReference type="OrthoDB" id="9816273at2"/>